<dbReference type="NCBIfam" id="TIGR00699">
    <property type="entry name" value="GABAtrns_euk"/>
    <property type="match status" value="1"/>
</dbReference>
<proteinExistence type="inferred from homology"/>
<evidence type="ECO:0000256" key="1">
    <source>
        <dbReference type="ARBA" id="ARBA00001933"/>
    </source>
</evidence>
<keyword evidence="5" id="KW-0032">Aminotransferase</keyword>
<dbReference type="EMBL" id="CAJFDI010000004">
    <property type="protein sequence ID" value="CAD5225102.1"/>
    <property type="molecule type" value="Genomic_DNA"/>
</dbReference>
<dbReference type="GO" id="GO:0030170">
    <property type="term" value="F:pyridoxal phosphate binding"/>
    <property type="evidence" value="ECO:0007669"/>
    <property type="project" value="InterPro"/>
</dbReference>
<protein>
    <recommendedName>
        <fullName evidence="10">(S)-3-amino-2-methylpropionate transaminase</fullName>
        <ecNumber evidence="4">2.6.1.19</ecNumber>
        <ecNumber evidence="3">2.6.1.22</ecNumber>
    </recommendedName>
    <alternativeName>
        <fullName evidence="11">GABA aminotransferase</fullName>
    </alternativeName>
    <alternativeName>
        <fullName evidence="9">Gamma-amino-N-butyrate transaminase</fullName>
    </alternativeName>
    <alternativeName>
        <fullName evidence="8">L-AIBAT</fullName>
    </alternativeName>
</protein>
<dbReference type="EC" id="2.6.1.19" evidence="4"/>
<dbReference type="InterPro" id="IPR015422">
    <property type="entry name" value="PyrdxlP-dep_Trfase_small"/>
</dbReference>
<dbReference type="GO" id="GO:0034386">
    <property type="term" value="F:4-aminobutyrate:2-oxoglutarate transaminase activity"/>
    <property type="evidence" value="ECO:0007669"/>
    <property type="project" value="UniProtKB-EC"/>
</dbReference>
<evidence type="ECO:0000256" key="9">
    <source>
        <dbReference type="ARBA" id="ARBA00030204"/>
    </source>
</evidence>
<dbReference type="PANTHER" id="PTHR43206:SF1">
    <property type="entry name" value="4-AMINOBUTYRATE AMINOTRANSFERASE, MITOCHONDRIAL"/>
    <property type="match status" value="1"/>
</dbReference>
<comment type="catalytic activity">
    <reaction evidence="12">
        <text>4-aminobutanoate + 2-oxoglutarate = succinate semialdehyde + L-glutamate</text>
        <dbReference type="Rhea" id="RHEA:23352"/>
        <dbReference type="ChEBI" id="CHEBI:16810"/>
        <dbReference type="ChEBI" id="CHEBI:29985"/>
        <dbReference type="ChEBI" id="CHEBI:57706"/>
        <dbReference type="ChEBI" id="CHEBI:59888"/>
        <dbReference type="EC" id="2.6.1.19"/>
    </reaction>
</comment>
<dbReference type="GO" id="GO:0005739">
    <property type="term" value="C:mitochondrion"/>
    <property type="evidence" value="ECO:0007669"/>
    <property type="project" value="TreeGrafter"/>
</dbReference>
<evidence type="ECO:0000256" key="10">
    <source>
        <dbReference type="ARBA" id="ARBA00030857"/>
    </source>
</evidence>
<reference evidence="14" key="1">
    <citation type="submission" date="2020-09" db="EMBL/GenBank/DDBJ databases">
        <authorList>
            <person name="Kikuchi T."/>
        </authorList>
    </citation>
    <scope>NUCLEOTIDE SEQUENCE</scope>
    <source>
        <strain evidence="14">Ka4C1</strain>
    </source>
</reference>
<dbReference type="CDD" id="cd00610">
    <property type="entry name" value="OAT_like"/>
    <property type="match status" value="1"/>
</dbReference>
<evidence type="ECO:0000256" key="6">
    <source>
        <dbReference type="ARBA" id="ARBA00022679"/>
    </source>
</evidence>
<dbReference type="Gene3D" id="3.90.1150.10">
    <property type="entry name" value="Aspartate Aminotransferase, domain 1"/>
    <property type="match status" value="1"/>
</dbReference>
<dbReference type="Proteomes" id="UP000582659">
    <property type="component" value="Unassembled WGS sequence"/>
</dbReference>
<comment type="cofactor">
    <cofactor evidence="1">
        <name>pyridoxal 5'-phosphate</name>
        <dbReference type="ChEBI" id="CHEBI:597326"/>
    </cofactor>
</comment>
<dbReference type="SUPFAM" id="SSF53383">
    <property type="entry name" value="PLP-dependent transferases"/>
    <property type="match status" value="1"/>
</dbReference>
<dbReference type="Pfam" id="PF00202">
    <property type="entry name" value="Aminotran_3"/>
    <property type="match status" value="1"/>
</dbReference>
<dbReference type="EC" id="2.6.1.22" evidence="3"/>
<evidence type="ECO:0000256" key="3">
    <source>
        <dbReference type="ARBA" id="ARBA00012876"/>
    </source>
</evidence>
<evidence type="ECO:0000256" key="4">
    <source>
        <dbReference type="ARBA" id="ARBA00012912"/>
    </source>
</evidence>
<dbReference type="Gene3D" id="3.40.640.10">
    <property type="entry name" value="Type I PLP-dependent aspartate aminotransferase-like (Major domain)"/>
    <property type="match status" value="1"/>
</dbReference>
<evidence type="ECO:0000256" key="2">
    <source>
        <dbReference type="ARBA" id="ARBA00008954"/>
    </source>
</evidence>
<dbReference type="GO" id="GO:0047298">
    <property type="term" value="F:(S)-3-amino-2-methylpropionate transaminase activity"/>
    <property type="evidence" value="ECO:0007669"/>
    <property type="project" value="UniProtKB-EC"/>
</dbReference>
<dbReference type="PIRSF" id="PIRSF000521">
    <property type="entry name" value="Transaminase_4ab_Lys_Orn"/>
    <property type="match status" value="1"/>
</dbReference>
<gene>
    <name evidence="14" type="ORF">BXYJ_LOCUS8376</name>
</gene>
<keyword evidence="7 13" id="KW-0663">Pyridoxal phosphate</keyword>
<dbReference type="GO" id="GO:0009450">
    <property type="term" value="P:gamma-aminobutyric acid catabolic process"/>
    <property type="evidence" value="ECO:0007669"/>
    <property type="project" value="TreeGrafter"/>
</dbReference>
<dbReference type="InterPro" id="IPR015424">
    <property type="entry name" value="PyrdxlP-dep_Trfase"/>
</dbReference>
<dbReference type="EMBL" id="CAJFCV020000004">
    <property type="protein sequence ID" value="CAG9114108.1"/>
    <property type="molecule type" value="Genomic_DNA"/>
</dbReference>
<comment type="caution">
    <text evidence="14">The sequence shown here is derived from an EMBL/GenBank/DDBJ whole genome shotgun (WGS) entry which is preliminary data.</text>
</comment>
<comment type="similarity">
    <text evidence="2 13">Belongs to the class-III pyridoxal-phosphate-dependent aminotransferase family.</text>
</comment>
<evidence type="ECO:0000256" key="11">
    <source>
        <dbReference type="ARBA" id="ARBA00031787"/>
    </source>
</evidence>
<organism evidence="14 15">
    <name type="scientific">Bursaphelenchus xylophilus</name>
    <name type="common">Pinewood nematode worm</name>
    <name type="synonym">Aphelenchoides xylophilus</name>
    <dbReference type="NCBI Taxonomy" id="6326"/>
    <lineage>
        <taxon>Eukaryota</taxon>
        <taxon>Metazoa</taxon>
        <taxon>Ecdysozoa</taxon>
        <taxon>Nematoda</taxon>
        <taxon>Chromadorea</taxon>
        <taxon>Rhabditida</taxon>
        <taxon>Tylenchina</taxon>
        <taxon>Tylenchomorpha</taxon>
        <taxon>Aphelenchoidea</taxon>
        <taxon>Aphelenchoididae</taxon>
        <taxon>Bursaphelenchus</taxon>
    </lineage>
</organism>
<keyword evidence="6" id="KW-0808">Transferase</keyword>
<evidence type="ECO:0000256" key="5">
    <source>
        <dbReference type="ARBA" id="ARBA00022576"/>
    </source>
</evidence>
<dbReference type="InterPro" id="IPR004631">
    <property type="entry name" value="4NH2But_aminotransferase_euk"/>
</dbReference>
<evidence type="ECO:0000256" key="13">
    <source>
        <dbReference type="RuleBase" id="RU003560"/>
    </source>
</evidence>
<dbReference type="OrthoDB" id="5419315at2759"/>
<evidence type="ECO:0000313" key="14">
    <source>
        <dbReference type="EMBL" id="CAD5225102.1"/>
    </source>
</evidence>
<dbReference type="SMR" id="A0A7I8XD17"/>
<dbReference type="Proteomes" id="UP000659654">
    <property type="component" value="Unassembled WGS sequence"/>
</dbReference>
<name>A0A7I8XD17_BURXY</name>
<evidence type="ECO:0000256" key="7">
    <source>
        <dbReference type="ARBA" id="ARBA00022898"/>
    </source>
</evidence>
<evidence type="ECO:0000256" key="12">
    <source>
        <dbReference type="ARBA" id="ARBA00048021"/>
    </source>
</evidence>
<dbReference type="InterPro" id="IPR015421">
    <property type="entry name" value="PyrdxlP-dep_Trfase_major"/>
</dbReference>
<dbReference type="PANTHER" id="PTHR43206">
    <property type="entry name" value="AMINOTRANSFERASE"/>
    <property type="match status" value="1"/>
</dbReference>
<keyword evidence="15" id="KW-1185">Reference proteome</keyword>
<dbReference type="FunFam" id="3.40.640.10:FF:000073">
    <property type="entry name" value="Probable 4-aminobutyrate aminotransferase"/>
    <property type="match status" value="1"/>
</dbReference>
<dbReference type="AlphaFoldDB" id="A0A7I8XD17"/>
<dbReference type="InterPro" id="IPR005814">
    <property type="entry name" value="Aminotrans_3"/>
</dbReference>
<evidence type="ECO:0000313" key="15">
    <source>
        <dbReference type="Proteomes" id="UP000659654"/>
    </source>
</evidence>
<evidence type="ECO:0000256" key="8">
    <source>
        <dbReference type="ARBA" id="ARBA00029760"/>
    </source>
</evidence>
<accession>A0A7I8XD17</accession>
<sequence length="480" mass="53681">MLRSSRPSINLIRQVGTIAIQEPAQPSVKTDIPGPRSKLLHENLKRVHQAPSVKFFVDYESSFGNYLVDADGNALLDSFMQISSIPIGYNHPELVALHSDPRFITAAVSRPALGNFPRTDFADLIANSLISIAPPGLRHVQTMMDGTGANENAIKQSFIRYQTLKRGGPPTPKDLESCMNQELPGTPKLSVLGFQGSFHGRSLGMLSVTRSKAIHKVDIPAFDWPIAKFPRYKYPLVKHENYNKKQDEESLEDVKKHFIARKKEKRDVAALIVEPIQSEGGDFHASNEYFHELQKLCKEHGVTFIVDEVQTGGGASGHFWAHEKWGLPEAPDIVTFSKKALIGGYYYKDELTVNEPYRIFNTWMGEPTKLVILEKVVEIIKRDRLVEQTAKVGAHLYKSLEDLERHFPNLVSNVRGQGNLCAFDLPDAAKRDKLLAVALKYGLHVGGCGDLTVRFRPALIFEQKHADIATEILAQSLKKL</sequence>